<organism evidence="1">
    <name type="scientific">gut metagenome</name>
    <dbReference type="NCBI Taxonomy" id="749906"/>
    <lineage>
        <taxon>unclassified sequences</taxon>
        <taxon>metagenomes</taxon>
        <taxon>organismal metagenomes</taxon>
    </lineage>
</organism>
<protein>
    <submittedName>
        <fullName evidence="1">Uncharacterized protein</fullName>
    </submittedName>
</protein>
<accession>J9BVM6</accession>
<dbReference type="EMBL" id="AMCI01008073">
    <property type="protein sequence ID" value="EJW91595.1"/>
    <property type="molecule type" value="Genomic_DNA"/>
</dbReference>
<sequence length="35" mass="3866">HQNDVISDALDAILGNIAFLSPAKLNPKRRQTLHV</sequence>
<reference evidence="1" key="1">
    <citation type="journal article" date="2012" name="PLoS ONE">
        <title>Gene sets for utilization of primary and secondary nutrition supplies in the distal gut of endangered iberian lynx.</title>
        <authorList>
            <person name="Alcaide M."/>
            <person name="Messina E."/>
            <person name="Richter M."/>
            <person name="Bargiela R."/>
            <person name="Peplies J."/>
            <person name="Huws S.A."/>
            <person name="Newbold C.J."/>
            <person name="Golyshin P.N."/>
            <person name="Simon M.A."/>
            <person name="Lopez G."/>
            <person name="Yakimov M.M."/>
            <person name="Ferrer M."/>
        </authorList>
    </citation>
    <scope>NUCLEOTIDE SEQUENCE</scope>
</reference>
<feature type="non-terminal residue" evidence="1">
    <location>
        <position position="1"/>
    </location>
</feature>
<name>J9BVM6_9ZZZZ</name>
<proteinExistence type="predicted"/>
<comment type="caution">
    <text evidence="1">The sequence shown here is derived from an EMBL/GenBank/DDBJ whole genome shotgun (WGS) entry which is preliminary data.</text>
</comment>
<gene>
    <name evidence="1" type="ORF">EVA_20298</name>
</gene>
<evidence type="ECO:0000313" key="1">
    <source>
        <dbReference type="EMBL" id="EJW91595.1"/>
    </source>
</evidence>
<dbReference type="AlphaFoldDB" id="J9BVM6"/>